<name>A0AAV0ZEG9_VICFA</name>
<sequence length="108" mass="12010">MNTSLLFSETHSKYPEVMGSIMKSALHSVKTFASVVCDNICNIPLSQLTTPCLKGDRLEINIPEEEYNLGETSALFFLLLAASKHRYALIQHPTNPLSKDLSDTLLEI</sequence>
<evidence type="ECO:0000313" key="2">
    <source>
        <dbReference type="Proteomes" id="UP001157006"/>
    </source>
</evidence>
<keyword evidence="2" id="KW-1185">Reference proteome</keyword>
<organism evidence="1 2">
    <name type="scientific">Vicia faba</name>
    <name type="common">Broad bean</name>
    <name type="synonym">Faba vulgaris</name>
    <dbReference type="NCBI Taxonomy" id="3906"/>
    <lineage>
        <taxon>Eukaryota</taxon>
        <taxon>Viridiplantae</taxon>
        <taxon>Streptophyta</taxon>
        <taxon>Embryophyta</taxon>
        <taxon>Tracheophyta</taxon>
        <taxon>Spermatophyta</taxon>
        <taxon>Magnoliopsida</taxon>
        <taxon>eudicotyledons</taxon>
        <taxon>Gunneridae</taxon>
        <taxon>Pentapetalae</taxon>
        <taxon>rosids</taxon>
        <taxon>fabids</taxon>
        <taxon>Fabales</taxon>
        <taxon>Fabaceae</taxon>
        <taxon>Papilionoideae</taxon>
        <taxon>50 kb inversion clade</taxon>
        <taxon>NPAAA clade</taxon>
        <taxon>Hologalegina</taxon>
        <taxon>IRL clade</taxon>
        <taxon>Fabeae</taxon>
        <taxon>Vicia</taxon>
    </lineage>
</organism>
<evidence type="ECO:0000313" key="1">
    <source>
        <dbReference type="EMBL" id="CAI8594302.1"/>
    </source>
</evidence>
<dbReference type="Proteomes" id="UP001157006">
    <property type="component" value="Chromosome 1S"/>
</dbReference>
<dbReference type="AlphaFoldDB" id="A0AAV0ZEG9"/>
<proteinExistence type="predicted"/>
<reference evidence="1 2" key="1">
    <citation type="submission" date="2023-01" db="EMBL/GenBank/DDBJ databases">
        <authorList>
            <person name="Kreplak J."/>
        </authorList>
    </citation>
    <scope>NUCLEOTIDE SEQUENCE [LARGE SCALE GENOMIC DNA]</scope>
</reference>
<gene>
    <name evidence="1" type="ORF">VFH_I134560</name>
</gene>
<accession>A0AAV0ZEG9</accession>
<dbReference type="EMBL" id="OX451735">
    <property type="protein sequence ID" value="CAI8594302.1"/>
    <property type="molecule type" value="Genomic_DNA"/>
</dbReference>
<protein>
    <submittedName>
        <fullName evidence="1">Uncharacterized protein</fullName>
    </submittedName>
</protein>